<dbReference type="Pfam" id="PF01368">
    <property type="entry name" value="DHH"/>
    <property type="match status" value="1"/>
</dbReference>
<dbReference type="SUPFAM" id="SSF64182">
    <property type="entry name" value="DHH phosphoesterases"/>
    <property type="match status" value="1"/>
</dbReference>
<dbReference type="AlphaFoldDB" id="A0A9D2L9W4"/>
<name>A0A9D2L9W4_9FIRM</name>
<dbReference type="EMBL" id="DWYS01000146">
    <property type="protein sequence ID" value="HJB08655.1"/>
    <property type="molecule type" value="Genomic_DNA"/>
</dbReference>
<evidence type="ECO:0000259" key="2">
    <source>
        <dbReference type="Pfam" id="PF02272"/>
    </source>
</evidence>
<reference evidence="3" key="2">
    <citation type="submission" date="2021-04" db="EMBL/GenBank/DDBJ databases">
        <authorList>
            <person name="Gilroy R."/>
        </authorList>
    </citation>
    <scope>NUCLEOTIDE SEQUENCE</scope>
    <source>
        <strain evidence="3">CHK188-4685</strain>
    </source>
</reference>
<dbReference type="GO" id="GO:0003676">
    <property type="term" value="F:nucleic acid binding"/>
    <property type="evidence" value="ECO:0007669"/>
    <property type="project" value="InterPro"/>
</dbReference>
<dbReference type="PANTHER" id="PTHR47618">
    <property type="entry name" value="BIFUNCTIONAL OLIGORIBONUCLEASE AND PAP PHOSPHATASE NRNA"/>
    <property type="match status" value="1"/>
</dbReference>
<reference evidence="3" key="1">
    <citation type="journal article" date="2021" name="PeerJ">
        <title>Extensive microbial diversity within the chicken gut microbiome revealed by metagenomics and culture.</title>
        <authorList>
            <person name="Gilroy R."/>
            <person name="Ravi A."/>
            <person name="Getino M."/>
            <person name="Pursley I."/>
            <person name="Horton D.L."/>
            <person name="Alikhan N.F."/>
            <person name="Baker D."/>
            <person name="Gharbi K."/>
            <person name="Hall N."/>
            <person name="Watson M."/>
            <person name="Adriaenssens E.M."/>
            <person name="Foster-Nyarko E."/>
            <person name="Jarju S."/>
            <person name="Secka A."/>
            <person name="Antonio M."/>
            <person name="Oren A."/>
            <person name="Chaudhuri R.R."/>
            <person name="La Ragione R."/>
            <person name="Hildebrand F."/>
            <person name="Pallen M.J."/>
        </authorList>
    </citation>
    <scope>NUCLEOTIDE SEQUENCE</scope>
    <source>
        <strain evidence="3">CHK188-4685</strain>
    </source>
</reference>
<organism evidence="3 4">
    <name type="scientific">Candidatus Enterocloster faecavium</name>
    <dbReference type="NCBI Taxonomy" id="2838560"/>
    <lineage>
        <taxon>Bacteria</taxon>
        <taxon>Bacillati</taxon>
        <taxon>Bacillota</taxon>
        <taxon>Clostridia</taxon>
        <taxon>Lachnospirales</taxon>
        <taxon>Lachnospiraceae</taxon>
        <taxon>Enterocloster</taxon>
    </lineage>
</organism>
<dbReference type="PANTHER" id="PTHR47618:SF1">
    <property type="entry name" value="BIFUNCTIONAL OLIGORIBONUCLEASE AND PAP PHOSPHATASE NRNA"/>
    <property type="match status" value="1"/>
</dbReference>
<proteinExistence type="predicted"/>
<comment type="caution">
    <text evidence="3">The sequence shown here is derived from an EMBL/GenBank/DDBJ whole genome shotgun (WGS) entry which is preliminary data.</text>
</comment>
<dbReference type="InterPro" id="IPR001667">
    <property type="entry name" value="DDH_dom"/>
</dbReference>
<accession>A0A9D2L9W4</accession>
<dbReference type="InterPro" id="IPR038763">
    <property type="entry name" value="DHH_sf"/>
</dbReference>
<dbReference type="Gene3D" id="3.10.310.30">
    <property type="match status" value="1"/>
</dbReference>
<feature type="domain" description="DDH" evidence="1">
    <location>
        <begin position="14"/>
        <end position="152"/>
    </location>
</feature>
<evidence type="ECO:0000313" key="3">
    <source>
        <dbReference type="EMBL" id="HJB08655.1"/>
    </source>
</evidence>
<protein>
    <submittedName>
        <fullName evidence="3">Bifunctional oligoribonuclease/PAP phosphatase NrnA</fullName>
    </submittedName>
</protein>
<evidence type="ECO:0000313" key="4">
    <source>
        <dbReference type="Proteomes" id="UP000886804"/>
    </source>
</evidence>
<feature type="domain" description="DHHA1" evidence="2">
    <location>
        <begin position="229"/>
        <end position="297"/>
    </location>
</feature>
<dbReference type="InterPro" id="IPR051319">
    <property type="entry name" value="Oligoribo/pAp-PDE_c-di-AMP_PDE"/>
</dbReference>
<dbReference type="InterPro" id="IPR003156">
    <property type="entry name" value="DHHA1_dom"/>
</dbReference>
<dbReference type="Gene3D" id="3.90.1640.10">
    <property type="entry name" value="inorganic pyrophosphatase (n-terminal core)"/>
    <property type="match status" value="1"/>
</dbReference>
<gene>
    <name evidence="3" type="ORF">H9716_12470</name>
</gene>
<dbReference type="Pfam" id="PF02272">
    <property type="entry name" value="DHHA1"/>
    <property type="match status" value="1"/>
</dbReference>
<sequence length="325" mass="36269">MSILESMIQEASSIAILGHVHPDGDCLGSTLGLWNYLRREYPQIHAVVYLEEPSSKFRYMSGFDKIRIHPDEEVYDLCICLDCGSDDRLGEFLPYLKNSKKSLCLDHHITNTRYAQVNLVADNASSACEVLYEQLRPEAIDRTVAECLYTGIVHDTGVFKFSSTSARTMEIAGKLMEKGIDFGEIIDGSFYRKTYVQNQILGRALLESITFMDGKCIFSAIKKKDMDFYGVTSKDLDGIIDQLRLTDGVECALFLYETGPQQYKVSMRSLHVVDVSRIAAYFGGGGHVRAAGCTMNGSIHDVINNLAGHIAKELEEAQEHTCTTE</sequence>
<dbReference type="Proteomes" id="UP000886804">
    <property type="component" value="Unassembled WGS sequence"/>
</dbReference>
<evidence type="ECO:0000259" key="1">
    <source>
        <dbReference type="Pfam" id="PF01368"/>
    </source>
</evidence>